<feature type="transmembrane region" description="Helical" evidence="7">
    <location>
        <begin position="56"/>
        <end position="80"/>
    </location>
</feature>
<accession>A0A8J2U012</accession>
<dbReference type="RefSeq" id="WP_188551351.1">
    <property type="nucleotide sequence ID" value="NZ_BMFY01000012.1"/>
</dbReference>
<feature type="transmembrane region" description="Helical" evidence="7">
    <location>
        <begin position="371"/>
        <end position="395"/>
    </location>
</feature>
<dbReference type="InterPro" id="IPR004681">
    <property type="entry name" value="TRAP_DctM"/>
</dbReference>
<feature type="transmembrane region" description="Helical" evidence="7">
    <location>
        <begin position="114"/>
        <end position="132"/>
    </location>
</feature>
<comment type="subcellular location">
    <subcellularLocation>
        <location evidence="1">Cell inner membrane</location>
        <topology evidence="1">Multi-pass membrane protein</topology>
    </subcellularLocation>
</comment>
<feature type="transmembrane region" description="Helical" evidence="7">
    <location>
        <begin position="431"/>
        <end position="450"/>
    </location>
</feature>
<evidence type="ECO:0000313" key="10">
    <source>
        <dbReference type="Proteomes" id="UP000616114"/>
    </source>
</evidence>
<dbReference type="Pfam" id="PF06808">
    <property type="entry name" value="DctM"/>
    <property type="match status" value="1"/>
</dbReference>
<feature type="transmembrane region" description="Helical" evidence="7">
    <location>
        <begin position="462"/>
        <end position="482"/>
    </location>
</feature>
<feature type="transmembrane region" description="Helical" evidence="7">
    <location>
        <begin position="144"/>
        <end position="163"/>
    </location>
</feature>
<comment type="caution">
    <text evidence="9">The sequence shown here is derived from an EMBL/GenBank/DDBJ whole genome shotgun (WGS) entry which is preliminary data.</text>
</comment>
<reference evidence="9" key="2">
    <citation type="submission" date="2020-09" db="EMBL/GenBank/DDBJ databases">
        <authorList>
            <person name="Sun Q."/>
            <person name="Zhou Y."/>
        </authorList>
    </citation>
    <scope>NUCLEOTIDE SEQUENCE</scope>
    <source>
        <strain evidence="9">CGMCC 1.12785</strain>
    </source>
</reference>
<feature type="transmembrane region" description="Helical" evidence="7">
    <location>
        <begin position="175"/>
        <end position="194"/>
    </location>
</feature>
<evidence type="ECO:0000256" key="6">
    <source>
        <dbReference type="ARBA" id="ARBA00023136"/>
    </source>
</evidence>
<organism evidence="9 10">
    <name type="scientific">Sediminivirga luteola</name>
    <dbReference type="NCBI Taxonomy" id="1774748"/>
    <lineage>
        <taxon>Bacteria</taxon>
        <taxon>Bacillati</taxon>
        <taxon>Actinomycetota</taxon>
        <taxon>Actinomycetes</taxon>
        <taxon>Micrococcales</taxon>
        <taxon>Brevibacteriaceae</taxon>
        <taxon>Sediminivirga</taxon>
    </lineage>
</organism>
<keyword evidence="3" id="KW-0997">Cell inner membrane</keyword>
<evidence type="ECO:0000259" key="8">
    <source>
        <dbReference type="Pfam" id="PF06808"/>
    </source>
</evidence>
<evidence type="ECO:0000313" key="9">
    <source>
        <dbReference type="EMBL" id="GGA22002.1"/>
    </source>
</evidence>
<dbReference type="PANTHER" id="PTHR33362">
    <property type="entry name" value="SIALIC ACID TRAP TRANSPORTER PERMEASE PROTEIN SIAT-RELATED"/>
    <property type="match status" value="1"/>
</dbReference>
<feature type="domain" description="TRAP C4-dicarboxylate transport system permease DctM subunit" evidence="8">
    <location>
        <begin position="7"/>
        <end position="482"/>
    </location>
</feature>
<gene>
    <name evidence="9" type="ORF">GCM10011333_26280</name>
</gene>
<evidence type="ECO:0000256" key="3">
    <source>
        <dbReference type="ARBA" id="ARBA00022519"/>
    </source>
</evidence>
<keyword evidence="6 7" id="KW-0472">Membrane</keyword>
<feature type="transmembrane region" description="Helical" evidence="7">
    <location>
        <begin position="343"/>
        <end position="359"/>
    </location>
</feature>
<evidence type="ECO:0000256" key="7">
    <source>
        <dbReference type="SAM" id="Phobius"/>
    </source>
</evidence>
<sequence>MIEAVLFGTFLVLLFVGVPVTFSMGIAAFAAILVSSGVSAFNPAAGVMYASMSSETLLAIPFFILAGVIMELTGISARLIDLADKCVGHRKSGLALTTILTALLFSSISGSGPATVAALGAILIPALAKHGYSKRHAASLVASAGEMGIVLPPSIAFIVFAVVASEYERISIARLFMAGVLPGVLLALAFYLVARYLPRHMDQMKENADAHVRKGLGRLGMAGVPTTTAGGGTASPGGASPSGARATEGVITLEETIDPNAQVGRRTERAPWPEIGRAFLRAVPGLLVPVIILGGIYGGIFTPTESAAVAAVYALVVGLALTRELKLRDVARVFTTAGVQSSRIMIIIAAASLFAYVITRNRIASRVSEQILAITDSTVLIILLVNLSLLIAGMFLDAVSAFYLFVPIFVPVLLELGMDITTIGVMMTINLALGLVTPPVGIDLFVAAGIAKIPFSEAVRGIWPFLGVGLLVLLLITFIPQLSNWLPDLMGL</sequence>
<keyword evidence="5 7" id="KW-1133">Transmembrane helix</keyword>
<keyword evidence="2" id="KW-1003">Cell membrane</keyword>
<dbReference type="AlphaFoldDB" id="A0A8J2U012"/>
<dbReference type="GO" id="GO:0022857">
    <property type="term" value="F:transmembrane transporter activity"/>
    <property type="evidence" value="ECO:0007669"/>
    <property type="project" value="TreeGrafter"/>
</dbReference>
<dbReference type="GO" id="GO:0005886">
    <property type="term" value="C:plasma membrane"/>
    <property type="evidence" value="ECO:0007669"/>
    <property type="project" value="UniProtKB-SubCell"/>
</dbReference>
<evidence type="ECO:0000256" key="2">
    <source>
        <dbReference type="ARBA" id="ARBA00022475"/>
    </source>
</evidence>
<dbReference type="InterPro" id="IPR010656">
    <property type="entry name" value="DctM"/>
</dbReference>
<feature type="transmembrane region" description="Helical" evidence="7">
    <location>
        <begin position="92"/>
        <end position="108"/>
    </location>
</feature>
<protein>
    <recommendedName>
        <fullName evidence="8">TRAP C4-dicarboxylate transport system permease DctM subunit domain-containing protein</fullName>
    </recommendedName>
</protein>
<keyword evidence="10" id="KW-1185">Reference proteome</keyword>
<dbReference type="Proteomes" id="UP000616114">
    <property type="component" value="Unassembled WGS sequence"/>
</dbReference>
<evidence type="ECO:0000256" key="1">
    <source>
        <dbReference type="ARBA" id="ARBA00004429"/>
    </source>
</evidence>
<feature type="transmembrane region" description="Helical" evidence="7">
    <location>
        <begin position="402"/>
        <end position="425"/>
    </location>
</feature>
<reference evidence="9" key="1">
    <citation type="journal article" date="2014" name="Int. J. Syst. Evol. Microbiol.">
        <title>Complete genome sequence of Corynebacterium casei LMG S-19264T (=DSM 44701T), isolated from a smear-ripened cheese.</title>
        <authorList>
            <consortium name="US DOE Joint Genome Institute (JGI-PGF)"/>
            <person name="Walter F."/>
            <person name="Albersmeier A."/>
            <person name="Kalinowski J."/>
            <person name="Ruckert C."/>
        </authorList>
    </citation>
    <scope>NUCLEOTIDE SEQUENCE</scope>
    <source>
        <strain evidence="9">CGMCC 1.12785</strain>
    </source>
</reference>
<evidence type="ECO:0000256" key="4">
    <source>
        <dbReference type="ARBA" id="ARBA00022692"/>
    </source>
</evidence>
<dbReference type="EMBL" id="BMFY01000012">
    <property type="protein sequence ID" value="GGA22002.1"/>
    <property type="molecule type" value="Genomic_DNA"/>
</dbReference>
<proteinExistence type="predicted"/>
<keyword evidence="4 7" id="KW-0812">Transmembrane</keyword>
<name>A0A8J2U012_9MICO</name>
<dbReference type="PANTHER" id="PTHR33362:SF3">
    <property type="entry name" value="SIALIC ACID TRAP TRANSPORTER PERMEASE PROTEIN SIAT"/>
    <property type="match status" value="1"/>
</dbReference>
<feature type="transmembrane region" description="Helical" evidence="7">
    <location>
        <begin position="278"/>
        <end position="300"/>
    </location>
</feature>
<evidence type="ECO:0000256" key="5">
    <source>
        <dbReference type="ARBA" id="ARBA00022989"/>
    </source>
</evidence>